<evidence type="ECO:0000256" key="15">
    <source>
        <dbReference type="SAM" id="Phobius"/>
    </source>
</evidence>
<evidence type="ECO:0000256" key="2">
    <source>
        <dbReference type="ARBA" id="ARBA00004429"/>
    </source>
</evidence>
<dbReference type="SUPFAM" id="SSF55874">
    <property type="entry name" value="ATPase domain of HSP90 chaperone/DNA topoisomerase II/histidine kinase"/>
    <property type="match status" value="1"/>
</dbReference>
<evidence type="ECO:0000256" key="14">
    <source>
        <dbReference type="ARBA" id="ARBA00023136"/>
    </source>
</evidence>
<comment type="subcellular location">
    <subcellularLocation>
        <location evidence="2">Cell inner membrane</location>
        <topology evidence="2">Multi-pass membrane protein</topology>
    </subcellularLocation>
</comment>
<dbReference type="PRINTS" id="PR00344">
    <property type="entry name" value="BCTRLSENSOR"/>
</dbReference>
<dbReference type="Pfam" id="PF00512">
    <property type="entry name" value="HisKA"/>
    <property type="match status" value="1"/>
</dbReference>
<name>A0A4D6X2U5_PSEPU</name>
<dbReference type="EC" id="2.7.13.3" evidence="3"/>
<gene>
    <name evidence="18" type="ORF">E6B08_01680</name>
</gene>
<keyword evidence="6" id="KW-0597">Phosphoprotein</keyword>
<evidence type="ECO:0000313" key="19">
    <source>
        <dbReference type="Proteomes" id="UP000298551"/>
    </source>
</evidence>
<dbReference type="PROSITE" id="PS50109">
    <property type="entry name" value="HIS_KIN"/>
    <property type="match status" value="1"/>
</dbReference>
<comment type="catalytic activity">
    <reaction evidence="1">
        <text>ATP + protein L-histidine = ADP + protein N-phospho-L-histidine.</text>
        <dbReference type="EC" id="2.7.13.3"/>
    </reaction>
</comment>
<dbReference type="InterPro" id="IPR036097">
    <property type="entry name" value="HisK_dim/P_sf"/>
</dbReference>
<evidence type="ECO:0000256" key="6">
    <source>
        <dbReference type="ARBA" id="ARBA00022553"/>
    </source>
</evidence>
<dbReference type="SUPFAM" id="SSF47384">
    <property type="entry name" value="Homodimeric domain of signal transducing histidine kinase"/>
    <property type="match status" value="1"/>
</dbReference>
<dbReference type="InterPro" id="IPR005467">
    <property type="entry name" value="His_kinase_dom"/>
</dbReference>
<sequence>MRLLRRLWPRTLFGQLLLIMVSGTLVIQLMSSSIWFDVRFAQVLEAPVRLIAARSAPLIAKADCHAGSLQIPAHYRLRCAEALPAVEHDERRGRRRVELLLRQALDYELGHEQPVRLLNVQLTDELGQPIVWRSLFGLRTAQAHIAFAVPLADGHWLTIDGQELQGWSGESAWVLISDYLLRVYALRIVAVLLVCLVAVRLCLRPLRRLADAARGLGSNLEQPPLALDGPQEVRQAAMAFNAMQQRLIAMVNDKAYFLAAVSHDLRTPLTRMRLRLERLQDDEQRERLRQNITQMDDMIGQVLDYLRAGEQQNLQQVNLDRLVARLCADLAGVDEPLPIHGQVGSLQADALLLQRCLQNLLVNALRYAREVSVSLEKTATAVLIHVDDRGPGIAPAMLATITDPFVRGEGSRNQTSGGYGLGLSIALRIATSHGGELVLLNREGGGLRASVLLPL</sequence>
<feature type="transmembrane region" description="Helical" evidence="15">
    <location>
        <begin position="12"/>
        <end position="36"/>
    </location>
</feature>
<evidence type="ECO:0000259" key="17">
    <source>
        <dbReference type="PROSITE" id="PS50885"/>
    </source>
</evidence>
<dbReference type="RefSeq" id="WP_136912502.1">
    <property type="nucleotide sequence ID" value="NZ_CP039371.1"/>
</dbReference>
<dbReference type="InterPro" id="IPR050980">
    <property type="entry name" value="2C_sensor_his_kinase"/>
</dbReference>
<dbReference type="PROSITE" id="PS50885">
    <property type="entry name" value="HAMP"/>
    <property type="match status" value="1"/>
</dbReference>
<evidence type="ECO:0000256" key="5">
    <source>
        <dbReference type="ARBA" id="ARBA00022519"/>
    </source>
</evidence>
<dbReference type="GO" id="GO:0005886">
    <property type="term" value="C:plasma membrane"/>
    <property type="evidence" value="ECO:0007669"/>
    <property type="project" value="UniProtKB-SubCell"/>
</dbReference>
<keyword evidence="9" id="KW-0547">Nucleotide-binding</keyword>
<dbReference type="GO" id="GO:0005524">
    <property type="term" value="F:ATP binding"/>
    <property type="evidence" value="ECO:0007669"/>
    <property type="project" value="UniProtKB-KW"/>
</dbReference>
<keyword evidence="12 15" id="KW-1133">Transmembrane helix</keyword>
<evidence type="ECO:0000256" key="8">
    <source>
        <dbReference type="ARBA" id="ARBA00022692"/>
    </source>
</evidence>
<dbReference type="InterPro" id="IPR004358">
    <property type="entry name" value="Sig_transdc_His_kin-like_C"/>
</dbReference>
<dbReference type="Pfam" id="PF00672">
    <property type="entry name" value="HAMP"/>
    <property type="match status" value="1"/>
</dbReference>
<dbReference type="InterPro" id="IPR036890">
    <property type="entry name" value="HATPase_C_sf"/>
</dbReference>
<evidence type="ECO:0000256" key="13">
    <source>
        <dbReference type="ARBA" id="ARBA00023012"/>
    </source>
</evidence>
<dbReference type="Pfam" id="PF02518">
    <property type="entry name" value="HATPase_c"/>
    <property type="match status" value="1"/>
</dbReference>
<evidence type="ECO:0000256" key="9">
    <source>
        <dbReference type="ARBA" id="ARBA00022741"/>
    </source>
</evidence>
<dbReference type="PANTHER" id="PTHR44936">
    <property type="entry name" value="SENSOR PROTEIN CREC"/>
    <property type="match status" value="1"/>
</dbReference>
<evidence type="ECO:0000313" key="18">
    <source>
        <dbReference type="EMBL" id="QCI10214.1"/>
    </source>
</evidence>
<evidence type="ECO:0000256" key="12">
    <source>
        <dbReference type="ARBA" id="ARBA00022989"/>
    </source>
</evidence>
<evidence type="ECO:0000256" key="3">
    <source>
        <dbReference type="ARBA" id="ARBA00012438"/>
    </source>
</evidence>
<dbReference type="AlphaFoldDB" id="A0A4D6X2U5"/>
<dbReference type="EMBL" id="CP039371">
    <property type="protein sequence ID" value="QCI10214.1"/>
    <property type="molecule type" value="Genomic_DNA"/>
</dbReference>
<keyword evidence="10" id="KW-0418">Kinase</keyword>
<keyword evidence="4" id="KW-1003">Cell membrane</keyword>
<dbReference type="PANTHER" id="PTHR44936:SF5">
    <property type="entry name" value="SENSOR HISTIDINE KINASE ENVZ"/>
    <property type="match status" value="1"/>
</dbReference>
<dbReference type="Gene3D" id="3.30.565.10">
    <property type="entry name" value="Histidine kinase-like ATPase, C-terminal domain"/>
    <property type="match status" value="1"/>
</dbReference>
<evidence type="ECO:0000256" key="10">
    <source>
        <dbReference type="ARBA" id="ARBA00022777"/>
    </source>
</evidence>
<keyword evidence="11" id="KW-0067">ATP-binding</keyword>
<keyword evidence="5" id="KW-0997">Cell inner membrane</keyword>
<keyword evidence="13" id="KW-0902">Two-component regulatory system</keyword>
<dbReference type="OrthoDB" id="9804645at2"/>
<accession>A0A4D6X2U5</accession>
<dbReference type="InterPro" id="IPR003594">
    <property type="entry name" value="HATPase_dom"/>
</dbReference>
<reference evidence="19" key="1">
    <citation type="submission" date="2019-04" db="EMBL/GenBank/DDBJ databases">
        <title>Genome sequence of Pseudomonas putida 1290, an auxin catabolizing strain.</title>
        <authorList>
            <person name="Laird T.S."/>
            <person name="Leveau J.H.J."/>
        </authorList>
    </citation>
    <scope>NUCLEOTIDE SEQUENCE [LARGE SCALE GENOMIC DNA]</scope>
    <source>
        <strain evidence="19">1290</strain>
    </source>
</reference>
<dbReference type="GO" id="GO:0000155">
    <property type="term" value="F:phosphorelay sensor kinase activity"/>
    <property type="evidence" value="ECO:0007669"/>
    <property type="project" value="InterPro"/>
</dbReference>
<dbReference type="SMART" id="SM00304">
    <property type="entry name" value="HAMP"/>
    <property type="match status" value="1"/>
</dbReference>
<dbReference type="Gene3D" id="1.10.287.130">
    <property type="match status" value="1"/>
</dbReference>
<evidence type="ECO:0000259" key="16">
    <source>
        <dbReference type="PROSITE" id="PS50109"/>
    </source>
</evidence>
<evidence type="ECO:0000256" key="1">
    <source>
        <dbReference type="ARBA" id="ARBA00000085"/>
    </source>
</evidence>
<keyword evidence="7" id="KW-0808">Transferase</keyword>
<proteinExistence type="predicted"/>
<evidence type="ECO:0000256" key="11">
    <source>
        <dbReference type="ARBA" id="ARBA00022840"/>
    </source>
</evidence>
<dbReference type="SMART" id="SM00387">
    <property type="entry name" value="HATPase_c"/>
    <property type="match status" value="1"/>
</dbReference>
<feature type="domain" description="Histidine kinase" evidence="16">
    <location>
        <begin position="260"/>
        <end position="455"/>
    </location>
</feature>
<dbReference type="InterPro" id="IPR003660">
    <property type="entry name" value="HAMP_dom"/>
</dbReference>
<evidence type="ECO:0000256" key="7">
    <source>
        <dbReference type="ARBA" id="ARBA00022679"/>
    </source>
</evidence>
<dbReference type="CDD" id="cd00082">
    <property type="entry name" value="HisKA"/>
    <property type="match status" value="1"/>
</dbReference>
<organism evidence="18 19">
    <name type="scientific">Pseudomonas putida</name>
    <name type="common">Arthrobacter siderocapsulatus</name>
    <dbReference type="NCBI Taxonomy" id="303"/>
    <lineage>
        <taxon>Bacteria</taxon>
        <taxon>Pseudomonadati</taxon>
        <taxon>Pseudomonadota</taxon>
        <taxon>Gammaproteobacteria</taxon>
        <taxon>Pseudomonadales</taxon>
        <taxon>Pseudomonadaceae</taxon>
        <taxon>Pseudomonas</taxon>
    </lineage>
</organism>
<feature type="domain" description="HAMP" evidence="17">
    <location>
        <begin position="203"/>
        <end position="252"/>
    </location>
</feature>
<dbReference type="Proteomes" id="UP000298551">
    <property type="component" value="Chromosome"/>
</dbReference>
<protein>
    <recommendedName>
        <fullName evidence="3">histidine kinase</fullName>
        <ecNumber evidence="3">2.7.13.3</ecNumber>
    </recommendedName>
</protein>
<dbReference type="InterPro" id="IPR003661">
    <property type="entry name" value="HisK_dim/P_dom"/>
</dbReference>
<keyword evidence="8 15" id="KW-0812">Transmembrane</keyword>
<evidence type="ECO:0000256" key="4">
    <source>
        <dbReference type="ARBA" id="ARBA00022475"/>
    </source>
</evidence>
<dbReference type="SMART" id="SM00388">
    <property type="entry name" value="HisKA"/>
    <property type="match status" value="1"/>
</dbReference>
<keyword evidence="14 15" id="KW-0472">Membrane</keyword>